<dbReference type="InterPro" id="IPR011322">
    <property type="entry name" value="N-reg_PII-like_a/b"/>
</dbReference>
<organism evidence="2 3">
    <name type="scientific">Alkalilimnicola ehrlichii (strain ATCC BAA-1101 / DSM 17681 / MLHE-1)</name>
    <dbReference type="NCBI Taxonomy" id="187272"/>
    <lineage>
        <taxon>Bacteria</taxon>
        <taxon>Pseudomonadati</taxon>
        <taxon>Pseudomonadota</taxon>
        <taxon>Gammaproteobacteria</taxon>
        <taxon>Chromatiales</taxon>
        <taxon>Ectothiorhodospiraceae</taxon>
        <taxon>Alkalilimnicola</taxon>
    </lineage>
</organism>
<dbReference type="Proteomes" id="UP000001962">
    <property type="component" value="Chromosome"/>
</dbReference>
<dbReference type="RefSeq" id="WP_011627776.1">
    <property type="nucleotide sequence ID" value="NC_008340.1"/>
</dbReference>
<keyword evidence="3" id="KW-1185">Reference proteome</keyword>
<dbReference type="GO" id="GO:0005507">
    <property type="term" value="F:copper ion binding"/>
    <property type="evidence" value="ECO:0007669"/>
    <property type="project" value="TreeGrafter"/>
</dbReference>
<reference evidence="3" key="1">
    <citation type="submission" date="2006-08" db="EMBL/GenBank/DDBJ databases">
        <title>Complete sequence of Alkalilimnicola ehrilichei MLHE-1.</title>
        <authorList>
            <person name="Copeland A."/>
            <person name="Lucas S."/>
            <person name="Lapidus A."/>
            <person name="Barry K."/>
            <person name="Detter J.C."/>
            <person name="Glavina del Rio T."/>
            <person name="Hammon N."/>
            <person name="Israni S."/>
            <person name="Dalin E."/>
            <person name="Tice H."/>
            <person name="Pitluck S."/>
            <person name="Sims D."/>
            <person name="Brettin T."/>
            <person name="Bruce D."/>
            <person name="Han C."/>
            <person name="Tapia R."/>
            <person name="Gilna P."/>
            <person name="Schmutz J."/>
            <person name="Larimer F."/>
            <person name="Land M."/>
            <person name="Hauser L."/>
            <person name="Kyrpides N."/>
            <person name="Mikhailova N."/>
            <person name="Oremland R.S."/>
            <person name="Hoeft S.E."/>
            <person name="Switzer-Blum J."/>
            <person name="Kulp T."/>
            <person name="King G."/>
            <person name="Tabita R."/>
            <person name="Witte B."/>
            <person name="Santini J.M."/>
            <person name="Basu P."/>
            <person name="Hollibaugh J.T."/>
            <person name="Xie G."/>
            <person name="Stolz J.F."/>
            <person name="Richardson P."/>
        </authorList>
    </citation>
    <scope>NUCLEOTIDE SEQUENCE [LARGE SCALE GENOMIC DNA]</scope>
    <source>
        <strain evidence="3">ATCC BAA-1101 / DSM 17681 / MLHE-1</strain>
    </source>
</reference>
<dbReference type="InterPro" id="IPR004323">
    <property type="entry name" value="Ion_tolerance_CutA"/>
</dbReference>
<dbReference type="OrthoDB" id="37622at2"/>
<dbReference type="HOGENOM" id="CLU_098807_3_1_6"/>
<dbReference type="InterPro" id="IPR015867">
    <property type="entry name" value="N-reg_PII/ATP_PRibTrfase_C"/>
</dbReference>
<dbReference type="KEGG" id="aeh:Mlg_0021"/>
<comment type="similarity">
    <text evidence="1">Belongs to the CutA family.</text>
</comment>
<dbReference type="PANTHER" id="PTHR23419">
    <property type="entry name" value="DIVALENT CATION TOLERANCE CUTA-RELATED"/>
    <property type="match status" value="1"/>
</dbReference>
<dbReference type="AlphaFoldDB" id="Q0ACQ7"/>
<protein>
    <submittedName>
        <fullName evidence="2">CutA1 divalent ion tolerance protein</fullName>
    </submittedName>
</protein>
<dbReference type="Gene3D" id="3.30.70.120">
    <property type="match status" value="1"/>
</dbReference>
<dbReference type="eggNOG" id="COG1324">
    <property type="taxonomic scope" value="Bacteria"/>
</dbReference>
<gene>
    <name evidence="2" type="ordered locus">Mlg_0021</name>
</gene>
<dbReference type="GO" id="GO:0010038">
    <property type="term" value="P:response to metal ion"/>
    <property type="evidence" value="ECO:0007669"/>
    <property type="project" value="InterPro"/>
</dbReference>
<dbReference type="EMBL" id="CP000453">
    <property type="protein sequence ID" value="ABI55380.1"/>
    <property type="molecule type" value="Genomic_DNA"/>
</dbReference>
<name>Q0ACQ7_ALKEH</name>
<evidence type="ECO:0000313" key="2">
    <source>
        <dbReference type="EMBL" id="ABI55380.1"/>
    </source>
</evidence>
<sequence length="124" mass="13400">MPAEQYLVYCTCPDDAVARELAGALVERRLAACVNIVPGLTSVFFWEGEAQAEPEVLLLIKTSAAAYPALEQAILEQHPYELPEIVGVPLEKGLPGFLHWIAMETAGGAGDNDDPKDLPDPDVR</sequence>
<evidence type="ECO:0000256" key="1">
    <source>
        <dbReference type="ARBA" id="ARBA00010169"/>
    </source>
</evidence>
<proteinExistence type="inferred from homology"/>
<evidence type="ECO:0000313" key="3">
    <source>
        <dbReference type="Proteomes" id="UP000001962"/>
    </source>
</evidence>
<accession>Q0ACQ7</accession>
<dbReference type="SUPFAM" id="SSF54913">
    <property type="entry name" value="GlnB-like"/>
    <property type="match status" value="1"/>
</dbReference>
<dbReference type="PANTHER" id="PTHR23419:SF8">
    <property type="entry name" value="FI09726P"/>
    <property type="match status" value="1"/>
</dbReference>
<dbReference type="Pfam" id="PF03091">
    <property type="entry name" value="CutA1"/>
    <property type="match status" value="1"/>
</dbReference>